<dbReference type="RefSeq" id="WP_136566623.1">
    <property type="nucleotide sequence ID" value="NZ_SNTZ01000005.1"/>
</dbReference>
<sequence length="84" mass="9755">MDNDMDESIYNDILVDTFPKSPELKHKAERVRNLTYKIISACIHNYVREKTGLSRATMYRDDYTLAIKLIKGKLDVMATMARDV</sequence>
<protein>
    <submittedName>
        <fullName evidence="1">Uncharacterized protein</fullName>
    </submittedName>
</protein>
<dbReference type="OrthoDB" id="1454428at2"/>
<dbReference type="Proteomes" id="UP000310406">
    <property type="component" value="Unassembled WGS sequence"/>
</dbReference>
<proteinExistence type="predicted"/>
<evidence type="ECO:0000313" key="1">
    <source>
        <dbReference type="EMBL" id="THV58801.1"/>
    </source>
</evidence>
<keyword evidence="2" id="KW-1185">Reference proteome</keyword>
<accession>A0A4S8RMC5</accession>
<name>A0A4S8RMC5_9FLAO</name>
<organism evidence="1 2">
    <name type="scientific">Flagellimonas alvinocaridis</name>
    <dbReference type="NCBI Taxonomy" id="2530200"/>
    <lineage>
        <taxon>Bacteria</taxon>
        <taxon>Pseudomonadati</taxon>
        <taxon>Bacteroidota</taxon>
        <taxon>Flavobacteriia</taxon>
        <taxon>Flavobacteriales</taxon>
        <taxon>Flavobacteriaceae</taxon>
        <taxon>Flagellimonas</taxon>
    </lineage>
</organism>
<gene>
    <name evidence="1" type="ORF">EZV76_11070</name>
</gene>
<dbReference type="EMBL" id="SNTZ01000005">
    <property type="protein sequence ID" value="THV58801.1"/>
    <property type="molecule type" value="Genomic_DNA"/>
</dbReference>
<comment type="caution">
    <text evidence="1">The sequence shown here is derived from an EMBL/GenBank/DDBJ whole genome shotgun (WGS) entry which is preliminary data.</text>
</comment>
<reference evidence="1 2" key="1">
    <citation type="submission" date="2019-03" db="EMBL/GenBank/DDBJ databases">
        <title>Muricauda SCR12 sp.nov, a marine bacterium isolated from Pacific Ocean:the Okinawa trough.</title>
        <authorList>
            <person name="Liu L."/>
        </authorList>
    </citation>
    <scope>NUCLEOTIDE SEQUENCE [LARGE SCALE GENOMIC DNA]</scope>
    <source>
        <strain evidence="1 2">SCR12</strain>
    </source>
</reference>
<dbReference type="AlphaFoldDB" id="A0A4S8RMC5"/>
<evidence type="ECO:0000313" key="2">
    <source>
        <dbReference type="Proteomes" id="UP000310406"/>
    </source>
</evidence>